<dbReference type="EMBL" id="AHZU02001525">
    <property type="protein sequence ID" value="KFG31445.1"/>
    <property type="molecule type" value="Genomic_DNA"/>
</dbReference>
<evidence type="ECO:0000256" key="2">
    <source>
        <dbReference type="SAM" id="Phobius"/>
    </source>
</evidence>
<accession>A0A086JH27</accession>
<feature type="compositionally biased region" description="Acidic residues" evidence="1">
    <location>
        <begin position="1318"/>
        <end position="1332"/>
    </location>
</feature>
<feature type="compositionally biased region" description="Basic and acidic residues" evidence="1">
    <location>
        <begin position="709"/>
        <end position="742"/>
    </location>
</feature>
<feature type="region of interest" description="Disordered" evidence="1">
    <location>
        <begin position="1277"/>
        <end position="1433"/>
    </location>
</feature>
<feature type="region of interest" description="Disordered" evidence="1">
    <location>
        <begin position="1068"/>
        <end position="1107"/>
    </location>
</feature>
<keyword evidence="2 3" id="KW-0812">Transmembrane</keyword>
<feature type="transmembrane region" description="Helical" evidence="2">
    <location>
        <begin position="280"/>
        <end position="302"/>
    </location>
</feature>
<feature type="region of interest" description="Disordered" evidence="1">
    <location>
        <begin position="380"/>
        <end position="425"/>
    </location>
</feature>
<name>A0A086JH27_TOXGO</name>
<comment type="caution">
    <text evidence="3">The sequence shown here is derived from an EMBL/GenBank/DDBJ whole genome shotgun (WGS) entry which is preliminary data.</text>
</comment>
<feature type="region of interest" description="Disordered" evidence="1">
    <location>
        <begin position="698"/>
        <end position="755"/>
    </location>
</feature>
<feature type="compositionally biased region" description="Polar residues" evidence="1">
    <location>
        <begin position="743"/>
        <end position="752"/>
    </location>
</feature>
<organism evidence="3 4">
    <name type="scientific">Toxoplasma gondii GAB2-2007-GAL-DOM2</name>
    <dbReference type="NCBI Taxonomy" id="1130820"/>
    <lineage>
        <taxon>Eukaryota</taxon>
        <taxon>Sar</taxon>
        <taxon>Alveolata</taxon>
        <taxon>Apicomplexa</taxon>
        <taxon>Conoidasida</taxon>
        <taxon>Coccidia</taxon>
        <taxon>Eucoccidiorida</taxon>
        <taxon>Eimeriorina</taxon>
        <taxon>Sarcocystidae</taxon>
        <taxon>Toxoplasma</taxon>
    </lineage>
</organism>
<feature type="region of interest" description="Disordered" evidence="1">
    <location>
        <begin position="923"/>
        <end position="965"/>
    </location>
</feature>
<gene>
    <name evidence="3" type="ORF">TGDOM2_257780</name>
</gene>
<feature type="compositionally biased region" description="Basic and acidic residues" evidence="1">
    <location>
        <begin position="1683"/>
        <end position="1698"/>
    </location>
</feature>
<feature type="compositionally biased region" description="Polar residues" evidence="1">
    <location>
        <begin position="196"/>
        <end position="209"/>
    </location>
</feature>
<protein>
    <submittedName>
        <fullName evidence="3">Putative transmembrane protein</fullName>
    </submittedName>
</protein>
<feature type="compositionally biased region" description="Low complexity" evidence="1">
    <location>
        <begin position="406"/>
        <end position="425"/>
    </location>
</feature>
<reference evidence="3 4" key="1">
    <citation type="submission" date="2014-02" db="EMBL/GenBank/DDBJ databases">
        <authorList>
            <person name="Sibley D."/>
            <person name="Venepally P."/>
            <person name="Karamycheva S."/>
            <person name="Hadjithomas M."/>
            <person name="Khan A."/>
            <person name="Brunk B."/>
            <person name="Roos D."/>
            <person name="Caler E."/>
            <person name="Lorenzi H."/>
        </authorList>
    </citation>
    <scope>NUCLEOTIDE SEQUENCE [LARGE SCALE GENOMIC DNA]</scope>
    <source>
        <strain evidence="3 4">GAB2-2007-GAL-DOM2</strain>
    </source>
</reference>
<dbReference type="Proteomes" id="UP000028837">
    <property type="component" value="Unassembled WGS sequence"/>
</dbReference>
<feature type="region of interest" description="Disordered" evidence="1">
    <location>
        <begin position="1613"/>
        <end position="1698"/>
    </location>
</feature>
<feature type="region of interest" description="Disordered" evidence="1">
    <location>
        <begin position="1145"/>
        <end position="1190"/>
    </location>
</feature>
<feature type="region of interest" description="Disordered" evidence="1">
    <location>
        <begin position="124"/>
        <end position="144"/>
    </location>
</feature>
<proteinExistence type="predicted"/>
<dbReference type="OrthoDB" id="10376404at2759"/>
<feature type="compositionally biased region" description="Low complexity" evidence="1">
    <location>
        <begin position="1385"/>
        <end position="1396"/>
    </location>
</feature>
<feature type="compositionally biased region" description="Basic and acidic residues" evidence="1">
    <location>
        <begin position="1175"/>
        <end position="1190"/>
    </location>
</feature>
<evidence type="ECO:0000256" key="1">
    <source>
        <dbReference type="SAM" id="MobiDB-lite"/>
    </source>
</evidence>
<feature type="compositionally biased region" description="Basic and acidic residues" evidence="1">
    <location>
        <begin position="1354"/>
        <end position="1377"/>
    </location>
</feature>
<feature type="region of interest" description="Disordered" evidence="1">
    <location>
        <begin position="639"/>
        <end position="664"/>
    </location>
</feature>
<feature type="compositionally biased region" description="Polar residues" evidence="1">
    <location>
        <begin position="177"/>
        <end position="188"/>
    </location>
</feature>
<sequence length="1698" mass="181758">MRSPFGPLRGWRRDLGSVLLSSDCPVVSPRPTSDGGFPTLLPGPSGKRHWILRGREKSADTPCNSQEKSASSLFAGLPCRRLLEFLYHEVVDPLFLLLRSCQTVALDNRLLFVPTLPTLATFRRQSRSRNNGERDSVPSPAAGAAVGSTALFGDSGAQQQAVGSRDPAREGVPETGDVQSPSQGQDSTPEPKETSASRGDTTSSYSLSERNGDARQSYVLNTHLFTGTCAVASALGVAVVTFVALRHLLATSDLAFPASCALFETFFGESDRLARNKLRVGLRTASIWHPLFTVVSVCAVLGSVAGALFLAASAATVVVPFVFGAWARQAVVRRWKKVASLLIVEQKYIKEILRWTQEVAVTHRAVDSWVLLNAPAPVTEVSTARDPSPTETSSGSRRFAGGGGPANASASPLKTSPSSASGASPASLSSLLTAELRRMFVETGLRTGRGLRRATEALLSGVSWGDMLREIWREVAGDIRGESRLGMPSACILPSNAFQEENTRKASLAGLHRKSDYSFTLSNMKHIASHVWRSERDLCAGFQTCLLQLISDTVSRASCLPSSDGNLDEVASSSEMGARPVRYWDAACEAVGAAPEPTGGSRPLEIKCRLRLHQCPGEESTSPVLSMRRQQSSRRMAELGCGGREGGSALCGKPRRNARSKEVKFDVGASATKDAKEPRAAAGLRSLFDELMEVSKMDGGGTASVGGQAERDSDPEKKKSSIERSREGEDTEKQVERDRKQDATGNDNTLATFSGEEAINADVSISPSGISREGLAAVPLPMSGLSSGLPFLSSSPSFCVSRVATMTTNCGSGSACPCHESSSFHSPSSSTPARFSSLAHVFRTAVAEAARTLQALEAIASLTGASWRSTLQLMGILFALKIAERELEKSTGQLRSALLYDWARLAATGVRAPLFVLPSRLAPASSDLSTSPGCSPNGRRPSGRPSRDAESAKAISNPAKDEGSRVVPCCLGPPHVSPLFRDSSALLSPGDLRLGLGRLNQHVAAALALLRLGPTAPSCSMASYRSSSVPRTAGGTDDLREREALSFAAAQLCTKCRGAGSRQDAALLARDTRGPEGTSTASASELARARGAGRQTAEGGPDGAGDEETDAEWIHVLQATQQQLAFAQQSCDKALQLFFKRQRERDRRKGGENDVPQDGCEEPADATGGGPQGEGETRGQESEGKQEGERKGCLALPAPQQDLLEIYKGLGEDDGRRQRPSPDTVPLFNDEVDGATLAKGRLAVGELKRVFLSHPRIQRQRQHRRLVKEFVLSSAAAASVRGKRGAPSAVAPDPSRGAWEVRDDSEDEEARRVRLELREEEGEEDDREDALDVPDLPEWHVDRAMPPVSGTGRDPGDEDGRARETQKQEDKPSDDQAHSLITQKPAFGCGPAGAPASLTSQEEASEPRKVQTKLTEAHTGPEADGSLLSGLGLGETTTESLQLARRLRREAEAASGVRSLFVELSGQLARCGVSTKGREQVDLRVRSFEFLMGQEGAFVGRQGRQAEGFLASAEGGDLVPAEPRARRWEGNQCQTGVCSNQSQEAFSVSPSTAPVFVEPEKGLAALPPVFGLLVRQRGGETEEAFCGMGEAEAEGDDEWDCASWGEAREREEVEAECWPRSGGEEEGEEYEVEERRGLCQRKGNRDATEAKVRKMRRDADCGSVGEWEEGSWCLEGGSDGEDESKARMIEQKTVDETP</sequence>
<evidence type="ECO:0000313" key="3">
    <source>
        <dbReference type="EMBL" id="KFG31445.1"/>
    </source>
</evidence>
<dbReference type="VEuPathDB" id="ToxoDB:TGDOM2_257780"/>
<feature type="transmembrane region" description="Helical" evidence="2">
    <location>
        <begin position="224"/>
        <end position="245"/>
    </location>
</feature>
<evidence type="ECO:0000313" key="4">
    <source>
        <dbReference type="Proteomes" id="UP000028837"/>
    </source>
</evidence>
<keyword evidence="2" id="KW-0472">Membrane</keyword>
<feature type="region of interest" description="Disordered" evidence="1">
    <location>
        <begin position="156"/>
        <end position="209"/>
    </location>
</feature>
<keyword evidence="2" id="KW-1133">Transmembrane helix</keyword>
<feature type="compositionally biased region" description="Low complexity" evidence="1">
    <location>
        <begin position="931"/>
        <end position="944"/>
    </location>
</feature>
<feature type="compositionally biased region" description="Basic and acidic residues" evidence="1">
    <location>
        <begin position="1633"/>
        <end position="1660"/>
    </location>
</feature>
<feature type="compositionally biased region" description="Basic and acidic residues" evidence="1">
    <location>
        <begin position="1405"/>
        <end position="1421"/>
    </location>
</feature>